<proteinExistence type="predicted"/>
<sequence>RACRRARVGQARAASSASAPPSANSMAAPDCALALAVSARRAATIARFHASAHGTAARLATFMRTRRQDPAAHARPHPCAHARARVSRARAAPTHQAARTQYIRPCLCDGSSSASAEPSPNSAELALPPPACAHNCGLPKSIACTWFLDGALGTRAGEVGHQTGQMDEEGSNGG</sequence>
<dbReference type="EMBL" id="SEOQ01001257">
    <property type="protein sequence ID" value="TFY52740.1"/>
    <property type="molecule type" value="Genomic_DNA"/>
</dbReference>
<keyword evidence="3" id="KW-1185">Reference proteome</keyword>
<reference evidence="2 3" key="1">
    <citation type="submission" date="2019-02" db="EMBL/GenBank/DDBJ databases">
        <title>Genome sequencing of the rare red list fungi Dentipellis fragilis.</title>
        <authorList>
            <person name="Buettner E."/>
            <person name="Kellner H."/>
        </authorList>
    </citation>
    <scope>NUCLEOTIDE SEQUENCE [LARGE SCALE GENOMIC DNA]</scope>
    <source>
        <strain evidence="2 3">DSM 105465</strain>
    </source>
</reference>
<dbReference type="Proteomes" id="UP000298327">
    <property type="component" value="Unassembled WGS sequence"/>
</dbReference>
<feature type="non-terminal residue" evidence="2">
    <location>
        <position position="1"/>
    </location>
</feature>
<feature type="region of interest" description="Disordered" evidence="1">
    <location>
        <begin position="1"/>
        <end position="26"/>
    </location>
</feature>
<organism evidence="2 3">
    <name type="scientific">Dentipellis fragilis</name>
    <dbReference type="NCBI Taxonomy" id="205917"/>
    <lineage>
        <taxon>Eukaryota</taxon>
        <taxon>Fungi</taxon>
        <taxon>Dikarya</taxon>
        <taxon>Basidiomycota</taxon>
        <taxon>Agaricomycotina</taxon>
        <taxon>Agaricomycetes</taxon>
        <taxon>Russulales</taxon>
        <taxon>Hericiaceae</taxon>
        <taxon>Dentipellis</taxon>
    </lineage>
</organism>
<dbReference type="AlphaFoldDB" id="A0A4Y9XRI8"/>
<accession>A0A4Y9XRI8</accession>
<gene>
    <name evidence="2" type="ORF">EVG20_g10422</name>
</gene>
<protein>
    <submittedName>
        <fullName evidence="2">Uncharacterized protein</fullName>
    </submittedName>
</protein>
<name>A0A4Y9XRI8_9AGAM</name>
<evidence type="ECO:0000313" key="3">
    <source>
        <dbReference type="Proteomes" id="UP000298327"/>
    </source>
</evidence>
<comment type="caution">
    <text evidence="2">The sequence shown here is derived from an EMBL/GenBank/DDBJ whole genome shotgun (WGS) entry which is preliminary data.</text>
</comment>
<evidence type="ECO:0000313" key="2">
    <source>
        <dbReference type="EMBL" id="TFY52740.1"/>
    </source>
</evidence>
<evidence type="ECO:0000256" key="1">
    <source>
        <dbReference type="SAM" id="MobiDB-lite"/>
    </source>
</evidence>
<feature type="compositionally biased region" description="Low complexity" evidence="1">
    <location>
        <begin position="8"/>
        <end position="26"/>
    </location>
</feature>